<keyword evidence="2" id="KW-0677">Repeat</keyword>
<dbReference type="PROSITE" id="PS50912">
    <property type="entry name" value="EAR"/>
    <property type="match status" value="2"/>
</dbReference>
<name>A0A811VBI7_CERCA</name>
<evidence type="ECO:0000256" key="1">
    <source>
        <dbReference type="ARBA" id="ARBA00022729"/>
    </source>
</evidence>
<dbReference type="Proteomes" id="UP000606786">
    <property type="component" value="Unassembled WGS sequence"/>
</dbReference>
<comment type="caution">
    <text evidence="3">The sequence shown here is derived from an EMBL/GenBank/DDBJ whole genome shotgun (WGS) entry which is preliminary data.</text>
</comment>
<dbReference type="OrthoDB" id="188713at2759"/>
<keyword evidence="1" id="KW-0732">Signal</keyword>
<sequence length="1531" mass="172960">MDNNYHELHSIAVPNATAIDCKSLGAKGYIALALNITQTIENARDGSPILVLTADDRLRAVQFFATKNLYSVYLRTTANDLFMLQTLRSSNEATNPHCPYYKWSGTSFTLLARLPCSNARHIEPFAINYENYVALANYADQRGRTTTYSEIYKFVRENKRFQLFQKIRTYGAVDVRYFSAPLDEVKRRHFLVFGNSVSRSSGGDGQFVPYQSLSLYAVEQFLPVQNADAEKFLLLVACKDQDTKIYNLNDWKFEQSNVQFTEGALGRGVSKMRIHQESEKSYLVIANEMMTENDTNIFLPIFKQDEHANALRQQIIDWTKMQIERLAQIDVNKLQKEVEQKLAQNQRPSINTQVHDIPKSNIQTVTTNSFVYPKHHFTTHYWQALNLATQALNGIEAELKSNVKRRLKRDSNTTESIPEFANLKVDTLVVKQALNAEKVNGVDTIRPTFDQIRAIKVRVTRRYQATERTTAEPTLQDADDFASPARGVEAPEMVVKNLLINGSLNEHKWSDLLNNTLKREGVEYIKQPAHIVNLIAESVRVLNDEIDGNSLKELIPIDFGVGKSVEKTFEINQSVLFEGPVKAKELHIRERLNHIPVRQDKLEVLLKHVNTTQMVEGEKRFENVRILQPIAMAVSEGGQILGARLQSLSSRQIIHDDLILNGDYTIKGDAIISDLLTVDDLIDENSRMSTKHSLMNGLDITQPLENVNIRFEQPVEANNTQLTFINAVDMQQLVKTNFKGLQVIEGEKHFKQTLTIHRGFTEVKYLNGVDIEKLNERLLLKSVNQSIKVPMHFGHIETPDIVAPGLMLKDKPLDAYVTRTGAQHLPVTLTVAELSAQTLNLERLHANGHIFGKSVLADNSHSLMAQLLSKRIDILPPQHKFPNTIFVGNLRLSDGSINGRRVRDVEKQLQHLNDDIHFEGNYKFNYDMNISHLTFQGKFNDIPAEEFGRSWLQKSGTQVFTASQSFSEVDCSQGVQLDGSLNGYEVDDFYTKTYWINRDEYIDDMEFQNPIQMKAPLSTTTLNGVHVPLDIIHANSTTPQILYNSASIHGHLNVIGVGGVHNVSALNGINLAELQRFLKLGYDGNTLHVEHASFEQAPLYHTLNHYELSTVLDKVWLTNENVRLKHHVELANVTFEGLLDFEGPVNNLNLHYLKENYLSLSRSQNVATELILANDAKFEGDLTANNVQLNGLLVESRSDLATNFNEFVANTLKSDGPSEIRGGWSLVNALIQGDLGNVQINNLNLAQDVLRLDMPCAPITAPKHIKAANIQKLYTAASSTIQGVPIANWMQSAVYVHGNHTINGNTTLNTVNMYNDLRVLGTVNDISKFGEKTLMLRKIPKQILHGDLYINNLLPKDGRILINSFENLRANSVNGEPMDEFFAQYAKISRNVTVEGNLVFMQPAVAQQYLNRAEHGIKSKRSSAIKGRRNHVSEMPNWNAMFAMAEELKKFAKASYNTLDGFDIAQTLAITATELVHIKLSEETDVVVDVIGAIDENNKTSPLQYYQWSQAEKQFYPMQAMKLPNHYKYFL</sequence>
<accession>A0A811VBI7</accession>
<organism evidence="3 4">
    <name type="scientific">Ceratitis capitata</name>
    <name type="common">Mediterranean fruit fly</name>
    <name type="synonym">Tephritis capitata</name>
    <dbReference type="NCBI Taxonomy" id="7213"/>
    <lineage>
        <taxon>Eukaryota</taxon>
        <taxon>Metazoa</taxon>
        <taxon>Ecdysozoa</taxon>
        <taxon>Arthropoda</taxon>
        <taxon>Hexapoda</taxon>
        <taxon>Insecta</taxon>
        <taxon>Pterygota</taxon>
        <taxon>Neoptera</taxon>
        <taxon>Endopterygota</taxon>
        <taxon>Diptera</taxon>
        <taxon>Brachycera</taxon>
        <taxon>Muscomorpha</taxon>
        <taxon>Tephritoidea</taxon>
        <taxon>Tephritidae</taxon>
        <taxon>Ceratitis</taxon>
        <taxon>Ceratitis</taxon>
    </lineage>
</organism>
<dbReference type="EMBL" id="CAJHJT010000056">
    <property type="protein sequence ID" value="CAD7012607.1"/>
    <property type="molecule type" value="Genomic_DNA"/>
</dbReference>
<evidence type="ECO:0000313" key="4">
    <source>
        <dbReference type="Proteomes" id="UP000606786"/>
    </source>
</evidence>
<proteinExistence type="predicted"/>
<reference evidence="3" key="1">
    <citation type="submission" date="2020-11" db="EMBL/GenBank/DDBJ databases">
        <authorList>
            <person name="Whitehead M."/>
        </authorList>
    </citation>
    <scope>NUCLEOTIDE SEQUENCE</scope>
    <source>
        <strain evidence="3">EGII</strain>
    </source>
</reference>
<evidence type="ECO:0000256" key="2">
    <source>
        <dbReference type="ARBA" id="ARBA00022737"/>
    </source>
</evidence>
<dbReference type="InterPro" id="IPR009039">
    <property type="entry name" value="EAR"/>
</dbReference>
<dbReference type="PANTHER" id="PTHR15261">
    <property type="entry name" value="THROMBOSPONDIN-TYPE LAMININ G DOMAIN AND EAR REPEAT-CONTAINING"/>
    <property type="match status" value="1"/>
</dbReference>
<dbReference type="GO" id="GO:0007165">
    <property type="term" value="P:signal transduction"/>
    <property type="evidence" value="ECO:0007669"/>
    <property type="project" value="TreeGrafter"/>
</dbReference>
<keyword evidence="4" id="KW-1185">Reference proteome</keyword>
<protein>
    <submittedName>
        <fullName evidence="3">(Mediterranean fruit fly) hypothetical protein</fullName>
    </submittedName>
</protein>
<gene>
    <name evidence="3" type="ORF">CCAP1982_LOCUS20691</name>
</gene>
<evidence type="ECO:0000313" key="3">
    <source>
        <dbReference type="EMBL" id="CAD7012607.1"/>
    </source>
</evidence>
<dbReference type="PANTHER" id="PTHR15261:SF4">
    <property type="entry name" value="THROMBOSPONDIN-TYPE LAMININ G DOMAIN AND EAR REPEAT-CONTAINING PROTEIN"/>
    <property type="match status" value="1"/>
</dbReference>